<evidence type="ECO:0000259" key="11">
    <source>
        <dbReference type="Pfam" id="PF07715"/>
    </source>
</evidence>
<dbReference type="KEGG" id="xcb:XC_0919"/>
<evidence type="ECO:0000256" key="7">
    <source>
        <dbReference type="ARBA" id="ARBA00023237"/>
    </source>
</evidence>
<dbReference type="Gene3D" id="2.40.170.20">
    <property type="entry name" value="TonB-dependent receptor, beta-barrel domain"/>
    <property type="match status" value="1"/>
</dbReference>
<keyword evidence="2 8" id="KW-0813">Transport</keyword>
<dbReference type="SUPFAM" id="SSF56935">
    <property type="entry name" value="Porins"/>
    <property type="match status" value="1"/>
</dbReference>
<protein>
    <submittedName>
        <fullName evidence="12">TonB-dependent receptor</fullName>
    </submittedName>
</protein>
<dbReference type="GO" id="GO:0009279">
    <property type="term" value="C:cell outer membrane"/>
    <property type="evidence" value="ECO:0007669"/>
    <property type="project" value="UniProtKB-SubCell"/>
</dbReference>
<keyword evidence="3 8" id="KW-1134">Transmembrane beta strand</keyword>
<evidence type="ECO:0000256" key="5">
    <source>
        <dbReference type="ARBA" id="ARBA00023077"/>
    </source>
</evidence>
<dbReference type="HOGENOM" id="CLU_006935_1_1_6"/>
<keyword evidence="12" id="KW-0675">Receptor</keyword>
<dbReference type="InterPro" id="IPR037066">
    <property type="entry name" value="Plug_dom_sf"/>
</dbReference>
<dbReference type="NCBIfam" id="TIGR01782">
    <property type="entry name" value="TonB-Xanth-Caul"/>
    <property type="match status" value="1"/>
</dbReference>
<evidence type="ECO:0000259" key="10">
    <source>
        <dbReference type="Pfam" id="PF00593"/>
    </source>
</evidence>
<name>A0A0H2X488_XANC8</name>
<keyword evidence="6 8" id="KW-0472">Membrane</keyword>
<dbReference type="InterPro" id="IPR010104">
    <property type="entry name" value="TonB_rcpt_bac"/>
</dbReference>
<evidence type="ECO:0000256" key="2">
    <source>
        <dbReference type="ARBA" id="ARBA00022448"/>
    </source>
</evidence>
<dbReference type="Gene3D" id="2.170.130.10">
    <property type="entry name" value="TonB-dependent receptor, plug domain"/>
    <property type="match status" value="1"/>
</dbReference>
<evidence type="ECO:0000256" key="4">
    <source>
        <dbReference type="ARBA" id="ARBA00022692"/>
    </source>
</evidence>
<dbReference type="Pfam" id="PF00593">
    <property type="entry name" value="TonB_dep_Rec_b-barrel"/>
    <property type="match status" value="1"/>
</dbReference>
<dbReference type="Proteomes" id="UP000000420">
    <property type="component" value="Chromosome"/>
</dbReference>
<proteinExistence type="inferred from homology"/>
<keyword evidence="7 8" id="KW-0998">Cell outer membrane</keyword>
<feature type="domain" description="TonB-dependent receptor-like beta-barrel" evidence="10">
    <location>
        <begin position="509"/>
        <end position="936"/>
    </location>
</feature>
<dbReference type="InterPro" id="IPR039426">
    <property type="entry name" value="TonB-dep_rcpt-like"/>
</dbReference>
<evidence type="ECO:0000313" key="12">
    <source>
        <dbReference type="EMBL" id="AAY47993.1"/>
    </source>
</evidence>
<dbReference type="Pfam" id="PF07715">
    <property type="entry name" value="Plug"/>
    <property type="match status" value="1"/>
</dbReference>
<gene>
    <name evidence="12" type="ordered locus">XC_0919</name>
</gene>
<dbReference type="InterPro" id="IPR012910">
    <property type="entry name" value="Plug_dom"/>
</dbReference>
<dbReference type="AlphaFoldDB" id="A0A0H2X488"/>
<dbReference type="EMBL" id="CP000050">
    <property type="protein sequence ID" value="AAY47993.1"/>
    <property type="molecule type" value="Genomic_DNA"/>
</dbReference>
<feature type="domain" description="TonB-dependent receptor plug" evidence="11">
    <location>
        <begin position="131"/>
        <end position="239"/>
    </location>
</feature>
<dbReference type="PANTHER" id="PTHR40980">
    <property type="entry name" value="PLUG DOMAIN-CONTAINING PROTEIN"/>
    <property type="match status" value="1"/>
</dbReference>
<keyword evidence="4 8" id="KW-0812">Transmembrane</keyword>
<evidence type="ECO:0000313" key="13">
    <source>
        <dbReference type="Proteomes" id="UP000000420"/>
    </source>
</evidence>
<comment type="subcellular location">
    <subcellularLocation>
        <location evidence="1 8">Cell outer membrane</location>
        <topology evidence="1 8">Multi-pass membrane protein</topology>
    </subcellularLocation>
</comment>
<dbReference type="PROSITE" id="PS52016">
    <property type="entry name" value="TONB_DEPENDENT_REC_3"/>
    <property type="match status" value="1"/>
</dbReference>
<dbReference type="PANTHER" id="PTHR40980:SF4">
    <property type="entry name" value="TONB-DEPENDENT RECEPTOR-LIKE BETA-BARREL DOMAIN-CONTAINING PROTEIN"/>
    <property type="match status" value="1"/>
</dbReference>
<dbReference type="InterPro" id="IPR000531">
    <property type="entry name" value="Beta-barrel_TonB"/>
</dbReference>
<evidence type="ECO:0000256" key="3">
    <source>
        <dbReference type="ARBA" id="ARBA00022452"/>
    </source>
</evidence>
<reference evidence="12 13" key="1">
    <citation type="journal article" date="2005" name="Genome Res.">
        <title>Comparative and functional genomic analyses of the pathogenicity of phytopathogen Xanthomonas campestris pv. campestris.</title>
        <authorList>
            <person name="Qian W."/>
            <person name="Jia Y."/>
            <person name="Ren S.X."/>
            <person name="He Y.Q."/>
            <person name="Feng J.X."/>
            <person name="Lu L.F."/>
            <person name="Sun Q."/>
            <person name="Ying G."/>
            <person name="Tang D.J."/>
            <person name="Tang H."/>
            <person name="Wu W."/>
            <person name="Hao P."/>
            <person name="Wang L."/>
            <person name="Jiang B.L."/>
            <person name="Zeng S."/>
            <person name="Gu W.Y."/>
            <person name="Lu G."/>
            <person name="Rong L."/>
            <person name="Tian Y."/>
            <person name="Yao Z."/>
            <person name="Fu G."/>
            <person name="Chen B."/>
            <person name="Fang R."/>
            <person name="Qiang B."/>
            <person name="Chen Z."/>
            <person name="Zhao G.P."/>
            <person name="Tang J.L."/>
            <person name="He C."/>
        </authorList>
    </citation>
    <scope>NUCLEOTIDE SEQUENCE [LARGE SCALE GENOMIC DNA]</scope>
    <source>
        <strain evidence="12 13">8004</strain>
    </source>
</reference>
<dbReference type="InterPro" id="IPR036942">
    <property type="entry name" value="Beta-barrel_TonB_sf"/>
</dbReference>
<organism evidence="12 13">
    <name type="scientific">Xanthomonas campestris pv. campestris (strain 8004)</name>
    <dbReference type="NCBI Taxonomy" id="314565"/>
    <lineage>
        <taxon>Bacteria</taxon>
        <taxon>Pseudomonadati</taxon>
        <taxon>Pseudomonadota</taxon>
        <taxon>Gammaproteobacteria</taxon>
        <taxon>Lysobacterales</taxon>
        <taxon>Lysobacteraceae</taxon>
        <taxon>Xanthomonas</taxon>
    </lineage>
</organism>
<sequence length="978" mass="105573">MWCASMAMRLRAAHRSCRARTARVSISPTDRRCLPGSNTAVACHRSQWTASAMHCLCSRDRAGRPLVLHLVSYRMQHPRSARRLSCAIALALSAPVFAETPVLSTTTMDAVTVQAKHVATPGSFDEQRLSSSVNSVMSKQQIDDIPSGGIADVVAHMPGLSAYSDMHLGQATTGENAYVSIRGMDASYNAYTLNGVGMPETDSSTRAISLNMLAPFGIQSVQVSKSPTPDMPGDSIGGAIDMRTPNAFDFDRDLYAKTTAQGQFNALASTLGGKDSGGTLQQELAWKFGDGHAFGVYASAYYGKNNNMAQAPAPNSKYVPADPALANATDLRTAGPLISTRYKYSLYTSQIERYGGNLSLDWQGDTSALYARAIYGSYGVTGQQDQSSARLETYRNQPTAVRGGYFNTHDIDETVATLQLGGKTTLDRLHVDYGASVGRGTRSRPDYVSASLYGFTPGSFAFDLSDPTYPSIGPSSAALKAFFYDLDASLLWKVQGHDAGSHDNRVNAHTDIAYQVDGDLLDSVKLGLSADHADRGAYDHPFFHKDGNFVTNGPYFGGPNYAFPTAGGPPLSAIPGRITGNAFNGHYAGPFKLLDRNWMLAQALPYKYLNDPTGAGVYTANDYNANTTASTEAIYSGYAMAALHIGSVSVLPGVRYELTRYAADSWQSRGDGSTGEFVGTGSTYGQVLPGISINYRPDDLTVYRASLRRSFSRPAFGLISGETVYSIDDTQTVVGISKPNPDLQPSKADNADLSAEFYDHDGGVLSASTYYKRITGFIYTSQSATSNDNTLGGLVPTGTTFENGVPVTMPQNGGTATLYGLELAASKRLLALPGIWSHFGINANLTLQHSAADSKRADQPEKTWLPRAPERIYNLDLFYDDSHLRTDLSYNYTGLQLLGLTTDRLNYYLQPVKSLDFNATYHLPHHVDVGVSAKNLLNAATFYETQGTSKRYMAYDPGADGAYVQTGRAYMLTVGYTY</sequence>
<keyword evidence="5 9" id="KW-0798">TonB box</keyword>
<evidence type="ECO:0000256" key="6">
    <source>
        <dbReference type="ARBA" id="ARBA00023136"/>
    </source>
</evidence>
<accession>A0A0H2X488</accession>
<comment type="similarity">
    <text evidence="8 9">Belongs to the TonB-dependent receptor family.</text>
</comment>
<evidence type="ECO:0000256" key="9">
    <source>
        <dbReference type="RuleBase" id="RU003357"/>
    </source>
</evidence>
<evidence type="ECO:0000256" key="8">
    <source>
        <dbReference type="PROSITE-ProRule" id="PRU01360"/>
    </source>
</evidence>
<evidence type="ECO:0000256" key="1">
    <source>
        <dbReference type="ARBA" id="ARBA00004571"/>
    </source>
</evidence>